<evidence type="ECO:0000313" key="2">
    <source>
        <dbReference type="EMBL" id="MBO8448625.1"/>
    </source>
</evidence>
<comment type="caution">
    <text evidence="2">The sequence shown here is derived from an EMBL/GenBank/DDBJ whole genome shotgun (WGS) entry which is preliminary data.</text>
</comment>
<reference evidence="2" key="2">
    <citation type="journal article" date="2021" name="PeerJ">
        <title>Extensive microbial diversity within the chicken gut microbiome revealed by metagenomics and culture.</title>
        <authorList>
            <person name="Gilroy R."/>
            <person name="Ravi A."/>
            <person name="Getino M."/>
            <person name="Pursley I."/>
            <person name="Horton D.L."/>
            <person name="Alikhan N.F."/>
            <person name="Baker D."/>
            <person name="Gharbi K."/>
            <person name="Hall N."/>
            <person name="Watson M."/>
            <person name="Adriaenssens E.M."/>
            <person name="Foster-Nyarko E."/>
            <person name="Jarju S."/>
            <person name="Secka A."/>
            <person name="Antonio M."/>
            <person name="Oren A."/>
            <person name="Chaudhuri R.R."/>
            <person name="La Ragione R."/>
            <person name="Hildebrand F."/>
            <person name="Pallen M.J."/>
        </authorList>
    </citation>
    <scope>NUCLEOTIDE SEQUENCE</scope>
    <source>
        <strain evidence="2">20514</strain>
    </source>
</reference>
<gene>
    <name evidence="2" type="ORF">IAC29_05065</name>
</gene>
<proteinExistence type="predicted"/>
<evidence type="ECO:0000256" key="1">
    <source>
        <dbReference type="SAM" id="Phobius"/>
    </source>
</evidence>
<dbReference type="EMBL" id="JADIMQ010000073">
    <property type="protein sequence ID" value="MBO8448625.1"/>
    <property type="molecule type" value="Genomic_DNA"/>
</dbReference>
<feature type="transmembrane region" description="Helical" evidence="1">
    <location>
        <begin position="12"/>
        <end position="31"/>
    </location>
</feature>
<keyword evidence="1" id="KW-1133">Transmembrane helix</keyword>
<feature type="transmembrane region" description="Helical" evidence="1">
    <location>
        <begin position="43"/>
        <end position="60"/>
    </location>
</feature>
<accession>A0A9D9EL61</accession>
<name>A0A9D9EL61_9BACT</name>
<sequence>MRYFIRALKTFIYFTLLFVLIIAVFVISGTVEPDVETMFRDGYTSLWEILGIMVIISGIYPKLSYTRSVPGIKGNLSANRVQITTLMQEFGYEVEHESVSKMTFRLKSRGARLARKYEDRVTFEQDGEVLYVEGLKKDLVRIISRMEYRLNGGE</sequence>
<keyword evidence="1" id="KW-0812">Transmembrane</keyword>
<reference evidence="2" key="1">
    <citation type="submission" date="2020-10" db="EMBL/GenBank/DDBJ databases">
        <authorList>
            <person name="Gilroy R."/>
        </authorList>
    </citation>
    <scope>NUCLEOTIDE SEQUENCE</scope>
    <source>
        <strain evidence="2">20514</strain>
    </source>
</reference>
<protein>
    <submittedName>
        <fullName evidence="2">Uncharacterized protein</fullName>
    </submittedName>
</protein>
<dbReference type="Proteomes" id="UP000810252">
    <property type="component" value="Unassembled WGS sequence"/>
</dbReference>
<keyword evidence="1" id="KW-0472">Membrane</keyword>
<organism evidence="2 3">
    <name type="scientific">Candidatus Cryptobacteroides merdigallinarum</name>
    <dbReference type="NCBI Taxonomy" id="2840770"/>
    <lineage>
        <taxon>Bacteria</taxon>
        <taxon>Pseudomonadati</taxon>
        <taxon>Bacteroidota</taxon>
        <taxon>Bacteroidia</taxon>
        <taxon>Bacteroidales</taxon>
        <taxon>Candidatus Cryptobacteroides</taxon>
    </lineage>
</organism>
<evidence type="ECO:0000313" key="3">
    <source>
        <dbReference type="Proteomes" id="UP000810252"/>
    </source>
</evidence>
<dbReference type="AlphaFoldDB" id="A0A9D9EL61"/>